<evidence type="ECO:0000313" key="7">
    <source>
        <dbReference type="Proteomes" id="UP000269669"/>
    </source>
</evidence>
<dbReference type="InterPro" id="IPR054472">
    <property type="entry name" value="WHD"/>
</dbReference>
<dbReference type="InterPro" id="IPR027417">
    <property type="entry name" value="P-loop_NTPase"/>
</dbReference>
<feature type="region of interest" description="Disordered" evidence="4">
    <location>
        <begin position="1"/>
        <end position="24"/>
    </location>
</feature>
<protein>
    <submittedName>
        <fullName evidence="6">ATPase family protein associated with various cellular activities (AAA)</fullName>
    </submittedName>
</protein>
<accession>A0A3R9P6N1</accession>
<evidence type="ECO:0000313" key="6">
    <source>
        <dbReference type="EMBL" id="RSL14623.1"/>
    </source>
</evidence>
<dbReference type="GO" id="GO:0016887">
    <property type="term" value="F:ATP hydrolysis activity"/>
    <property type="evidence" value="ECO:0007669"/>
    <property type="project" value="InterPro"/>
</dbReference>
<gene>
    <name evidence="6" type="ORF">EDE15_0076</name>
</gene>
<dbReference type="SUPFAM" id="SSF52540">
    <property type="entry name" value="P-loop containing nucleoside triphosphate hydrolases"/>
    <property type="match status" value="1"/>
</dbReference>
<comment type="caution">
    <text evidence="6">The sequence shown here is derived from an EMBL/GenBank/DDBJ whole genome shotgun (WGS) entry which is preliminary data.</text>
</comment>
<dbReference type="EMBL" id="RSDW01000001">
    <property type="protein sequence ID" value="RSL14623.1"/>
    <property type="molecule type" value="Genomic_DNA"/>
</dbReference>
<reference evidence="6 7" key="1">
    <citation type="submission" date="2018-12" db="EMBL/GenBank/DDBJ databases">
        <title>Sequencing of bacterial isolates from soil warming experiment in Harvard Forest, Massachusetts, USA.</title>
        <authorList>
            <person name="Deangelis K."/>
        </authorList>
    </citation>
    <scope>NUCLEOTIDE SEQUENCE [LARGE SCALE GENOMIC DNA]</scope>
    <source>
        <strain evidence="6 7">EB153</strain>
    </source>
</reference>
<dbReference type="Proteomes" id="UP000269669">
    <property type="component" value="Unassembled WGS sequence"/>
</dbReference>
<dbReference type="CDD" id="cd19481">
    <property type="entry name" value="RecA-like_protease"/>
    <property type="match status" value="1"/>
</dbReference>
<evidence type="ECO:0000256" key="1">
    <source>
        <dbReference type="ARBA" id="ARBA00006914"/>
    </source>
</evidence>
<keyword evidence="2" id="KW-0547">Nucleotide-binding</keyword>
<evidence type="ECO:0000256" key="2">
    <source>
        <dbReference type="ARBA" id="ARBA00022741"/>
    </source>
</evidence>
<dbReference type="InterPro" id="IPR050221">
    <property type="entry name" value="26S_Proteasome_ATPase"/>
</dbReference>
<dbReference type="SMART" id="SM00382">
    <property type="entry name" value="AAA"/>
    <property type="match status" value="1"/>
</dbReference>
<keyword evidence="3" id="KW-0067">ATP-binding</keyword>
<evidence type="ECO:0000256" key="3">
    <source>
        <dbReference type="ARBA" id="ARBA00022840"/>
    </source>
</evidence>
<dbReference type="InterPro" id="IPR003593">
    <property type="entry name" value="AAA+_ATPase"/>
</dbReference>
<organism evidence="6 7">
    <name type="scientific">Edaphobacter aggregans</name>
    <dbReference type="NCBI Taxonomy" id="570835"/>
    <lineage>
        <taxon>Bacteria</taxon>
        <taxon>Pseudomonadati</taxon>
        <taxon>Acidobacteriota</taxon>
        <taxon>Terriglobia</taxon>
        <taxon>Terriglobales</taxon>
        <taxon>Acidobacteriaceae</taxon>
        <taxon>Edaphobacter</taxon>
    </lineage>
</organism>
<dbReference type="Gene3D" id="3.40.50.300">
    <property type="entry name" value="P-loop containing nucleotide triphosphate hydrolases"/>
    <property type="match status" value="1"/>
</dbReference>
<dbReference type="Pfam" id="PF22977">
    <property type="entry name" value="WHD"/>
    <property type="match status" value="1"/>
</dbReference>
<dbReference type="InterPro" id="IPR003959">
    <property type="entry name" value="ATPase_AAA_core"/>
</dbReference>
<dbReference type="GO" id="GO:0005524">
    <property type="term" value="F:ATP binding"/>
    <property type="evidence" value="ECO:0007669"/>
    <property type="project" value="UniProtKB-KW"/>
</dbReference>
<keyword evidence="7" id="KW-1185">Reference proteome</keyword>
<dbReference type="AlphaFoldDB" id="A0A3R9P6N1"/>
<evidence type="ECO:0000259" key="5">
    <source>
        <dbReference type="SMART" id="SM00382"/>
    </source>
</evidence>
<name>A0A3R9P6N1_9BACT</name>
<feature type="domain" description="AAA+ ATPase" evidence="5">
    <location>
        <begin position="480"/>
        <end position="612"/>
    </location>
</feature>
<proteinExistence type="inferred from homology"/>
<comment type="similarity">
    <text evidence="1">Belongs to the AAA ATPase family.</text>
</comment>
<sequence length="695" mass="76243">MSAHIMTDETSEENIMGGETMSDSASGANGSLTWFEANQRYLAAALSALRVHLQATLRRADDSACEPGTQAEDALLDPGAWTFSQPPALEQLCSAFELSAFERGVLLLAAGAEMDSRLAELYASLGPNPRFLPTLNLALTTLPEAHWSALSPSRALRRWQLIDILPADTLIASAFRPNERILHFLAGVSGIDERLHHLVRPVSPPDALPLSYADLASQVAAVWTDASRHSAASSMAPQLPLIELCGAEPDANRAIAAGAAATLNLRLYVLSPRNLPQTSSAETDLLLRLWEREAVLSGTALLFESEDLPTADTTSATLALLLESLRAPLILSSRQPHPTLSRPRVVFYTSRPTRAEQAELWRTSLQSPHDEANETLVDTLVAQFNLAPVAIRSAAQRASGTAHHTESLHSLTPVLWEACRIEARPRLEGLAQRIEATATWNDLVLPDKEREHLRQISLHVRQRTRVYEGWGFADRSSRGLGISALFAGPSGTGKTTAAEVLAHELRLDLFRIDLSQVISKYIGETEKNLSRVFDAAEQGAAVLLFDEADALFGKRTDVKDSHDRYANCEVSYLLQRMEAYRGLAILTTNRKSSLDQAFLRRLRFVVEFPFPEAAQRAEIWRRIFPPRTPVHGLNIERLARLRVSGGNIHNIAMGAAFLAADAGQPVRMEHLLAAARTEFAKLETPLNDAEVAGWI</sequence>
<evidence type="ECO:0000256" key="4">
    <source>
        <dbReference type="SAM" id="MobiDB-lite"/>
    </source>
</evidence>
<dbReference type="Pfam" id="PF00004">
    <property type="entry name" value="AAA"/>
    <property type="match status" value="1"/>
</dbReference>
<dbReference type="PANTHER" id="PTHR23073">
    <property type="entry name" value="26S PROTEASOME REGULATORY SUBUNIT"/>
    <property type="match status" value="1"/>
</dbReference>